<dbReference type="EMBL" id="BKCG01000003">
    <property type="protein sequence ID" value="GER59398.1"/>
    <property type="molecule type" value="Genomic_DNA"/>
</dbReference>
<dbReference type="Pfam" id="PF02470">
    <property type="entry name" value="MlaD"/>
    <property type="match status" value="1"/>
</dbReference>
<keyword evidence="1" id="KW-0472">Membrane</keyword>
<protein>
    <submittedName>
        <fullName evidence="3">Organic solvent ABC transporter substrate-binding protein</fullName>
    </submittedName>
</protein>
<sequence>MKLSREVKTGILAIGAILLFIFGYSYLKGTNLLEKNRTFFVEYGNVEGLASAAPVTINGLVVGKVLDIAYQNKTGKLIVKFSVEEEDFQFSKSSTVRIYSTGLIGGKSLGIFPKYESDKFAVSGDTLVGSIEDGMLTAVTKALGPLEKKVNVTLATVDSLMISFTNLLDEETTRNLQGAIANLNTTMKSLNGASGSLDGLLRNNSDKLDRTFTNLDEMAVNFNSLSDSLAQLETGKLVNEFQSVVSRFEDIASGLENGEGSVGKLLKDDALYENLEGASRQLEQLLQDVKLNPKRYVHISVFGRKNTEYNTPDNPDQ</sequence>
<proteinExistence type="predicted"/>
<evidence type="ECO:0000256" key="1">
    <source>
        <dbReference type="SAM" id="Phobius"/>
    </source>
</evidence>
<organism evidence="3 4">
    <name type="scientific">Patiriisocius marinus</name>
    <dbReference type="NCBI Taxonomy" id="1397112"/>
    <lineage>
        <taxon>Bacteria</taxon>
        <taxon>Pseudomonadati</taxon>
        <taxon>Bacteroidota</taxon>
        <taxon>Flavobacteriia</taxon>
        <taxon>Flavobacteriales</taxon>
        <taxon>Flavobacteriaceae</taxon>
        <taxon>Patiriisocius</taxon>
    </lineage>
</organism>
<feature type="domain" description="Mce/MlaD" evidence="2">
    <location>
        <begin position="36"/>
        <end position="113"/>
    </location>
</feature>
<dbReference type="OrthoDB" id="9769132at2"/>
<dbReference type="AlphaFoldDB" id="A0A5J4J0C7"/>
<comment type="caution">
    <text evidence="3">The sequence shown here is derived from an EMBL/GenBank/DDBJ whole genome shotgun (WGS) entry which is preliminary data.</text>
</comment>
<evidence type="ECO:0000259" key="2">
    <source>
        <dbReference type="Pfam" id="PF02470"/>
    </source>
</evidence>
<dbReference type="Proteomes" id="UP000326509">
    <property type="component" value="Unassembled WGS sequence"/>
</dbReference>
<keyword evidence="1" id="KW-1133">Transmembrane helix</keyword>
<dbReference type="PANTHER" id="PTHR33371:SF4">
    <property type="entry name" value="INTERMEMBRANE PHOSPHOLIPID TRANSPORT SYSTEM BINDING PROTEIN MLAD"/>
    <property type="match status" value="1"/>
</dbReference>
<keyword evidence="4" id="KW-1185">Reference proteome</keyword>
<keyword evidence="1" id="KW-0812">Transmembrane</keyword>
<gene>
    <name evidence="3" type="ORF">ULMA_15060</name>
</gene>
<feature type="transmembrane region" description="Helical" evidence="1">
    <location>
        <begin position="7"/>
        <end position="27"/>
    </location>
</feature>
<dbReference type="PANTHER" id="PTHR33371">
    <property type="entry name" value="INTERMEMBRANE PHOSPHOLIPID TRANSPORT SYSTEM BINDING PROTEIN MLAD-RELATED"/>
    <property type="match status" value="1"/>
</dbReference>
<reference evidence="3 4" key="1">
    <citation type="submission" date="2019-08" db="EMBL/GenBank/DDBJ databases">
        <title>Draft genome sequence of Ulvibacter marinus type strain NBRC 109484.</title>
        <authorList>
            <person name="Kawano K."/>
            <person name="Ushijima N."/>
            <person name="Kihara M."/>
            <person name="Itoh H."/>
        </authorList>
    </citation>
    <scope>NUCLEOTIDE SEQUENCE [LARGE SCALE GENOMIC DNA]</scope>
    <source>
        <strain evidence="3 4">NBRC 109484</strain>
    </source>
</reference>
<name>A0A5J4J0C7_9FLAO</name>
<evidence type="ECO:0000313" key="3">
    <source>
        <dbReference type="EMBL" id="GER59398.1"/>
    </source>
</evidence>
<dbReference type="InterPro" id="IPR003399">
    <property type="entry name" value="Mce/MlaD"/>
</dbReference>
<dbReference type="InterPro" id="IPR052336">
    <property type="entry name" value="MlaD_Phospholipid_Transporter"/>
</dbReference>
<dbReference type="RefSeq" id="WP_151673665.1">
    <property type="nucleotide sequence ID" value="NZ_BKCG01000003.1"/>
</dbReference>
<accession>A0A5J4J0C7</accession>
<evidence type="ECO:0000313" key="4">
    <source>
        <dbReference type="Proteomes" id="UP000326509"/>
    </source>
</evidence>